<accession>A0AAW7JZU6</accession>
<name>A0AAW7JZU6_9GAMM</name>
<feature type="chain" id="PRO_5044003842" evidence="1">
    <location>
        <begin position="26"/>
        <end position="222"/>
    </location>
</feature>
<evidence type="ECO:0000313" key="2">
    <source>
        <dbReference type="EMBL" id="MDN0088582.1"/>
    </source>
</evidence>
<dbReference type="RefSeq" id="WP_289818133.1">
    <property type="nucleotide sequence ID" value="NZ_JAUEHU010000014.1"/>
</dbReference>
<organism evidence="2 3">
    <name type="scientific">Yersinia nurmii</name>
    <dbReference type="NCBI Taxonomy" id="685706"/>
    <lineage>
        <taxon>Bacteria</taxon>
        <taxon>Pseudomonadati</taxon>
        <taxon>Pseudomonadota</taxon>
        <taxon>Gammaproteobacteria</taxon>
        <taxon>Enterobacterales</taxon>
        <taxon>Yersiniaceae</taxon>
        <taxon>Yersinia</taxon>
    </lineage>
</organism>
<protein>
    <submittedName>
        <fullName evidence="2">DUF1120 domain-containing protein</fullName>
    </submittedName>
</protein>
<feature type="signal peptide" evidence="1">
    <location>
        <begin position="1"/>
        <end position="25"/>
    </location>
</feature>
<dbReference type="AlphaFoldDB" id="A0AAW7JZU6"/>
<dbReference type="Proteomes" id="UP001167864">
    <property type="component" value="Unassembled WGS sequence"/>
</dbReference>
<evidence type="ECO:0000256" key="1">
    <source>
        <dbReference type="SAM" id="SignalP"/>
    </source>
</evidence>
<keyword evidence="1" id="KW-0732">Signal</keyword>
<reference evidence="2" key="1">
    <citation type="submission" date="2023-06" db="EMBL/GenBank/DDBJ databases">
        <authorList>
            <person name="Polev D.E."/>
            <person name="Saitova A.T."/>
            <person name="Bogumilchik E.A."/>
            <person name="Kokorina G.I."/>
            <person name="Voskresenskaia E.A."/>
        </authorList>
    </citation>
    <scope>NUCLEOTIDE SEQUENCE</scope>
    <source>
        <strain evidence="2">2145 StPb PI</strain>
    </source>
</reference>
<dbReference type="InterPro" id="IPR010546">
    <property type="entry name" value="DUF1120"/>
</dbReference>
<dbReference type="Pfam" id="PF06551">
    <property type="entry name" value="DUF1120"/>
    <property type="match status" value="1"/>
</dbReference>
<gene>
    <name evidence="2" type="ORF">QVN42_14520</name>
</gene>
<comment type="caution">
    <text evidence="2">The sequence shown here is derived from an EMBL/GenBank/DDBJ whole genome shotgun (WGS) entry which is preliminary data.</text>
</comment>
<evidence type="ECO:0000313" key="3">
    <source>
        <dbReference type="Proteomes" id="UP001167864"/>
    </source>
</evidence>
<proteinExistence type="predicted"/>
<dbReference type="EMBL" id="JAUEHU010000014">
    <property type="protein sequence ID" value="MDN0088582.1"/>
    <property type="molecule type" value="Genomic_DNA"/>
</dbReference>
<sequence>MNRSLNRYFARSLSIVIGAASYVFANLASADTSVSIHFSAEIEPVACRVSIDSAVDYGEIAQSKLSDTHFTALSHRALPPISVECDAKTALGFRATDNRSGIAADAKLTGSSGTVIPPEHHFSLGRTSDGRPIGAWGVIFSSGTVDGRTAWITGASTEPFHAAHTLNPKGKVAQWMENGTLAMGKTFTLQGEVVAGIAKKSELPSGDIIVLDGMATLEIVYL</sequence>